<dbReference type="Pfam" id="PF08281">
    <property type="entry name" value="Sigma70_r4_2"/>
    <property type="match status" value="1"/>
</dbReference>
<feature type="domain" description="RNA polymerase sigma-70 region 2" evidence="6">
    <location>
        <begin position="20"/>
        <end position="87"/>
    </location>
</feature>
<dbReference type="Pfam" id="PF04542">
    <property type="entry name" value="Sigma70_r2"/>
    <property type="match status" value="1"/>
</dbReference>
<dbReference type="InterPro" id="IPR014284">
    <property type="entry name" value="RNA_pol_sigma-70_dom"/>
</dbReference>
<dbReference type="GO" id="GO:0016987">
    <property type="term" value="F:sigma factor activity"/>
    <property type="evidence" value="ECO:0007669"/>
    <property type="project" value="UniProtKB-KW"/>
</dbReference>
<evidence type="ECO:0000256" key="5">
    <source>
        <dbReference type="ARBA" id="ARBA00023163"/>
    </source>
</evidence>
<gene>
    <name evidence="8" type="ORF">DPCES_2382</name>
</gene>
<evidence type="ECO:0000313" key="8">
    <source>
        <dbReference type="EMBL" id="CDX02269.1"/>
    </source>
</evidence>
<keyword evidence="4" id="KW-0238">DNA-binding</keyword>
<dbReference type="Gene3D" id="1.10.1740.10">
    <property type="match status" value="1"/>
</dbReference>
<dbReference type="NCBIfam" id="TIGR02937">
    <property type="entry name" value="sigma70-ECF"/>
    <property type="match status" value="1"/>
</dbReference>
<dbReference type="AlphaFoldDB" id="A0A098B046"/>
<evidence type="ECO:0000256" key="1">
    <source>
        <dbReference type="ARBA" id="ARBA00010641"/>
    </source>
</evidence>
<dbReference type="Gene3D" id="1.10.10.10">
    <property type="entry name" value="Winged helix-like DNA-binding domain superfamily/Winged helix DNA-binding domain"/>
    <property type="match status" value="1"/>
</dbReference>
<dbReference type="GO" id="GO:0003677">
    <property type="term" value="F:DNA binding"/>
    <property type="evidence" value="ECO:0007669"/>
    <property type="project" value="UniProtKB-KW"/>
</dbReference>
<dbReference type="InterPro" id="IPR039425">
    <property type="entry name" value="RNA_pol_sigma-70-like"/>
</dbReference>
<dbReference type="PANTHER" id="PTHR43133:SF8">
    <property type="entry name" value="RNA POLYMERASE SIGMA FACTOR HI_1459-RELATED"/>
    <property type="match status" value="1"/>
</dbReference>
<dbReference type="InterPro" id="IPR013325">
    <property type="entry name" value="RNA_pol_sigma_r2"/>
</dbReference>
<name>A0A098B046_DESHA</name>
<evidence type="ECO:0000259" key="6">
    <source>
        <dbReference type="Pfam" id="PF04542"/>
    </source>
</evidence>
<sequence>MLMLLTSIKDDSDRAFILSLYQDYYGLVRKKIFDITRDQESLEDLINDTFIKLMEKISLIRTLECCKTAAYVVYTARSVAINFIKHRDVENKYLFYGAGEDLAEKIPDYEAVEESIIREERIEELGKAIAKLPEKEKDLLYFKYILEMDNEQLGQILGIAPASVRQYLTRSRRKAKKLIDKEVNQDGK</sequence>
<dbReference type="InterPro" id="IPR007627">
    <property type="entry name" value="RNA_pol_sigma70_r2"/>
</dbReference>
<evidence type="ECO:0000256" key="2">
    <source>
        <dbReference type="ARBA" id="ARBA00023015"/>
    </source>
</evidence>
<proteinExistence type="inferred from homology"/>
<accession>A0A098B046</accession>
<dbReference type="InterPro" id="IPR013324">
    <property type="entry name" value="RNA_pol_sigma_r3/r4-like"/>
</dbReference>
<dbReference type="RefSeq" id="WP_144678577.1">
    <property type="nucleotide sequence ID" value="NZ_LK996017.1"/>
</dbReference>
<evidence type="ECO:0000256" key="3">
    <source>
        <dbReference type="ARBA" id="ARBA00023082"/>
    </source>
</evidence>
<keyword evidence="5" id="KW-0804">Transcription</keyword>
<dbReference type="SUPFAM" id="SSF88659">
    <property type="entry name" value="Sigma3 and sigma4 domains of RNA polymerase sigma factors"/>
    <property type="match status" value="1"/>
</dbReference>
<dbReference type="PANTHER" id="PTHR43133">
    <property type="entry name" value="RNA POLYMERASE ECF-TYPE SIGMA FACTO"/>
    <property type="match status" value="1"/>
</dbReference>
<keyword evidence="3" id="KW-0731">Sigma factor</keyword>
<feature type="domain" description="RNA polymerase sigma factor 70 region 4 type 2" evidence="7">
    <location>
        <begin position="123"/>
        <end position="174"/>
    </location>
</feature>
<organism evidence="8">
    <name type="scientific">Desulfitobacterium hafniense</name>
    <name type="common">Desulfitobacterium frappieri</name>
    <dbReference type="NCBI Taxonomy" id="49338"/>
    <lineage>
        <taxon>Bacteria</taxon>
        <taxon>Bacillati</taxon>
        <taxon>Bacillota</taxon>
        <taxon>Clostridia</taxon>
        <taxon>Eubacteriales</taxon>
        <taxon>Desulfitobacteriaceae</taxon>
        <taxon>Desulfitobacterium</taxon>
    </lineage>
</organism>
<dbReference type="EMBL" id="LK996017">
    <property type="protein sequence ID" value="CDX02269.1"/>
    <property type="molecule type" value="Genomic_DNA"/>
</dbReference>
<reference evidence="8" key="1">
    <citation type="submission" date="2014-07" db="EMBL/GenBank/DDBJ databases">
        <authorList>
            <person name="Hornung V.Bastian."/>
        </authorList>
    </citation>
    <scope>NUCLEOTIDE SEQUENCE</scope>
    <source>
        <strain evidence="8">PCE-S</strain>
    </source>
</reference>
<evidence type="ECO:0000256" key="4">
    <source>
        <dbReference type="ARBA" id="ARBA00023125"/>
    </source>
</evidence>
<dbReference type="InterPro" id="IPR013249">
    <property type="entry name" value="RNA_pol_sigma70_r4_t2"/>
</dbReference>
<protein>
    <submittedName>
        <fullName evidence="8">RNA polymerase, sigma-24 subunit, ECF sub</fullName>
    </submittedName>
</protein>
<evidence type="ECO:0000259" key="7">
    <source>
        <dbReference type="Pfam" id="PF08281"/>
    </source>
</evidence>
<keyword evidence="2" id="KW-0805">Transcription regulation</keyword>
<dbReference type="SUPFAM" id="SSF88946">
    <property type="entry name" value="Sigma2 domain of RNA polymerase sigma factors"/>
    <property type="match status" value="1"/>
</dbReference>
<dbReference type="PATRIC" id="fig|49338.4.peg.2562"/>
<dbReference type="InterPro" id="IPR036388">
    <property type="entry name" value="WH-like_DNA-bd_sf"/>
</dbReference>
<comment type="similarity">
    <text evidence="1">Belongs to the sigma-70 factor family. ECF subfamily.</text>
</comment>
<dbReference type="GO" id="GO:0006352">
    <property type="term" value="P:DNA-templated transcription initiation"/>
    <property type="evidence" value="ECO:0007669"/>
    <property type="project" value="InterPro"/>
</dbReference>